<evidence type="ECO:0000313" key="10">
    <source>
        <dbReference type="EMBL" id="AER54718.1"/>
    </source>
</evidence>
<evidence type="ECO:0000256" key="3">
    <source>
        <dbReference type="ARBA" id="ARBA00005013"/>
    </source>
</evidence>
<evidence type="ECO:0000256" key="7">
    <source>
        <dbReference type="ARBA" id="ARBA00023239"/>
    </source>
</evidence>
<dbReference type="EMBL" id="CP003093">
    <property type="protein sequence ID" value="AER54718.1"/>
    <property type="molecule type" value="Genomic_DNA"/>
</dbReference>
<dbReference type="SMART" id="SM00905">
    <property type="entry name" value="FolB"/>
    <property type="match status" value="1"/>
</dbReference>
<sequence length="120" mass="12567">MADVVFIDGLRVQALIGVYQAERGAAQPLLFDVEMTLDTRSAGGSDALADTVDYAVVAQAIQATCAQSGFALVEALAETVAAQLLRDFPIQAVLLRVTKPQAVPAARGVGVRIVRTRDAA</sequence>
<dbReference type="HOGENOM" id="CLU_112632_0_2_6"/>
<name>G7US49_PSEUP</name>
<evidence type="ECO:0000256" key="8">
    <source>
        <dbReference type="RuleBase" id="RU362079"/>
    </source>
</evidence>
<organism evidence="10 11">
    <name type="scientific">Pseudoxanthomonas spadix (strain BD-a59)</name>
    <dbReference type="NCBI Taxonomy" id="1045855"/>
    <lineage>
        <taxon>Bacteria</taxon>
        <taxon>Pseudomonadati</taxon>
        <taxon>Pseudomonadota</taxon>
        <taxon>Gammaproteobacteria</taxon>
        <taxon>Lysobacterales</taxon>
        <taxon>Lysobacteraceae</taxon>
        <taxon>Pseudoxanthomonas</taxon>
    </lineage>
</organism>
<dbReference type="eggNOG" id="COG1539">
    <property type="taxonomic scope" value="Bacteria"/>
</dbReference>
<evidence type="ECO:0000313" key="11">
    <source>
        <dbReference type="Proteomes" id="UP000005870"/>
    </source>
</evidence>
<reference evidence="10 11" key="1">
    <citation type="journal article" date="2012" name="J. Bacteriol.">
        <title>Complete Genome Sequence of the BTEX-Degrading Bacterium Pseudoxanthomonas spadix BD-a59.</title>
        <authorList>
            <person name="Lee S.H."/>
            <person name="Jin H.M."/>
            <person name="Lee H.J."/>
            <person name="Kim J.M."/>
            <person name="Jeon C.O."/>
        </authorList>
    </citation>
    <scope>NUCLEOTIDE SEQUENCE [LARGE SCALE GENOMIC DNA]</scope>
    <source>
        <strain evidence="10 11">BD-a59</strain>
    </source>
</reference>
<evidence type="ECO:0000256" key="6">
    <source>
        <dbReference type="ARBA" id="ARBA00023235"/>
    </source>
</evidence>
<dbReference type="PANTHER" id="PTHR42844:SF1">
    <property type="entry name" value="DIHYDRONEOPTERIN ALDOLASE 1-RELATED"/>
    <property type="match status" value="1"/>
</dbReference>
<keyword evidence="7 8" id="KW-0456">Lyase</keyword>
<dbReference type="Proteomes" id="UP000005870">
    <property type="component" value="Chromosome"/>
</dbReference>
<feature type="domain" description="Dihydroneopterin aldolase/epimerase" evidence="9">
    <location>
        <begin position="5"/>
        <end position="115"/>
    </location>
</feature>
<dbReference type="Pfam" id="PF02152">
    <property type="entry name" value="FolB"/>
    <property type="match status" value="1"/>
</dbReference>
<dbReference type="GO" id="GO:0046654">
    <property type="term" value="P:tetrahydrofolate biosynthetic process"/>
    <property type="evidence" value="ECO:0007669"/>
    <property type="project" value="UniProtKB-UniRule"/>
</dbReference>
<accession>G7US49</accession>
<dbReference type="AlphaFoldDB" id="G7US49"/>
<dbReference type="InterPro" id="IPR006157">
    <property type="entry name" value="FolB_dom"/>
</dbReference>
<dbReference type="SUPFAM" id="SSF55620">
    <property type="entry name" value="Tetrahydrobiopterin biosynthesis enzymes-like"/>
    <property type="match status" value="1"/>
</dbReference>
<evidence type="ECO:0000256" key="4">
    <source>
        <dbReference type="ARBA" id="ARBA00005708"/>
    </source>
</evidence>
<dbReference type="InterPro" id="IPR006156">
    <property type="entry name" value="Dihydroneopterin_aldolase"/>
</dbReference>
<dbReference type="KEGG" id="psd:DSC_00325"/>
<comment type="catalytic activity">
    <reaction evidence="1">
        <text>7,8-dihydroneopterin = 7,8-dihydromonapterin</text>
        <dbReference type="Rhea" id="RHEA:45328"/>
        <dbReference type="ChEBI" id="CHEBI:17001"/>
        <dbReference type="ChEBI" id="CHEBI:71175"/>
        <dbReference type="EC" id="5.1.99.8"/>
    </reaction>
</comment>
<dbReference type="EC" id="4.1.2.25" evidence="8"/>
<comment type="similarity">
    <text evidence="4 8">Belongs to the DHNA family.</text>
</comment>
<dbReference type="GO" id="GO:0016853">
    <property type="term" value="F:isomerase activity"/>
    <property type="evidence" value="ECO:0007669"/>
    <property type="project" value="UniProtKB-KW"/>
</dbReference>
<dbReference type="FunFam" id="3.30.1130.10:FF:000002">
    <property type="entry name" value="7,8-dihydroneopterin aldolase"/>
    <property type="match status" value="1"/>
</dbReference>
<protein>
    <recommendedName>
        <fullName evidence="8">7,8-dihydroneopterin aldolase</fullName>
        <ecNumber evidence="8">4.1.2.25</ecNumber>
    </recommendedName>
</protein>
<keyword evidence="6" id="KW-0413">Isomerase</keyword>
<gene>
    <name evidence="10" type="ordered locus">DSC_00325</name>
</gene>
<evidence type="ECO:0000256" key="1">
    <source>
        <dbReference type="ARBA" id="ARBA00000693"/>
    </source>
</evidence>
<dbReference type="GO" id="GO:0004150">
    <property type="term" value="F:dihydroneopterin aldolase activity"/>
    <property type="evidence" value="ECO:0007669"/>
    <property type="project" value="UniProtKB-UniRule"/>
</dbReference>
<comment type="pathway">
    <text evidence="3 8">Cofactor biosynthesis; tetrahydrofolate biosynthesis; 2-amino-4-hydroxy-6-hydroxymethyl-7,8-dihydropteridine diphosphate from 7,8-dihydroneopterin triphosphate: step 3/4.</text>
</comment>
<keyword evidence="5 8" id="KW-0289">Folate biosynthesis</keyword>
<evidence type="ECO:0000256" key="5">
    <source>
        <dbReference type="ARBA" id="ARBA00022909"/>
    </source>
</evidence>
<dbReference type="GO" id="GO:0046656">
    <property type="term" value="P:folic acid biosynthetic process"/>
    <property type="evidence" value="ECO:0007669"/>
    <property type="project" value="UniProtKB-UniRule"/>
</dbReference>
<evidence type="ECO:0000259" key="9">
    <source>
        <dbReference type="SMART" id="SM00905"/>
    </source>
</evidence>
<dbReference type="STRING" id="1045855.DSC_00325"/>
<keyword evidence="11" id="KW-1185">Reference proteome</keyword>
<comment type="catalytic activity">
    <reaction evidence="2 8">
        <text>7,8-dihydroneopterin = 6-hydroxymethyl-7,8-dihydropterin + glycolaldehyde</text>
        <dbReference type="Rhea" id="RHEA:10540"/>
        <dbReference type="ChEBI" id="CHEBI:17001"/>
        <dbReference type="ChEBI" id="CHEBI:17071"/>
        <dbReference type="ChEBI" id="CHEBI:44841"/>
        <dbReference type="EC" id="4.1.2.25"/>
    </reaction>
</comment>
<dbReference type="GO" id="GO:0005737">
    <property type="term" value="C:cytoplasm"/>
    <property type="evidence" value="ECO:0007669"/>
    <property type="project" value="TreeGrafter"/>
</dbReference>
<dbReference type="Gene3D" id="3.30.1130.10">
    <property type="match status" value="1"/>
</dbReference>
<dbReference type="PANTHER" id="PTHR42844">
    <property type="entry name" value="DIHYDRONEOPTERIN ALDOLASE 1-RELATED"/>
    <property type="match status" value="1"/>
</dbReference>
<dbReference type="UniPathway" id="UPA00077">
    <property type="reaction ID" value="UER00154"/>
</dbReference>
<proteinExistence type="inferred from homology"/>
<dbReference type="NCBIfam" id="TIGR00526">
    <property type="entry name" value="folB_dom"/>
    <property type="match status" value="1"/>
</dbReference>
<dbReference type="CDD" id="cd00534">
    <property type="entry name" value="DHNA_DHNTPE"/>
    <property type="match status" value="1"/>
</dbReference>
<comment type="function">
    <text evidence="8">Catalyzes the conversion of 7,8-dihydroneopterin to 6-hydroxymethyl-7,8-dihydropterin.</text>
</comment>
<dbReference type="NCBIfam" id="TIGR00525">
    <property type="entry name" value="folB"/>
    <property type="match status" value="1"/>
</dbReference>
<dbReference type="InterPro" id="IPR043133">
    <property type="entry name" value="GTP-CH-I_C/QueF"/>
</dbReference>
<evidence type="ECO:0000256" key="2">
    <source>
        <dbReference type="ARBA" id="ARBA00001353"/>
    </source>
</evidence>